<evidence type="ECO:0000313" key="1">
    <source>
        <dbReference type="EMBL" id="NGO70503.1"/>
    </source>
</evidence>
<dbReference type="EMBL" id="JAAKZZ010000203">
    <property type="protein sequence ID" value="NGO70503.1"/>
    <property type="molecule type" value="Genomic_DNA"/>
</dbReference>
<organism evidence="1 2">
    <name type="scientific">Streptomyces boncukensis</name>
    <dbReference type="NCBI Taxonomy" id="2711219"/>
    <lineage>
        <taxon>Bacteria</taxon>
        <taxon>Bacillati</taxon>
        <taxon>Actinomycetota</taxon>
        <taxon>Actinomycetes</taxon>
        <taxon>Kitasatosporales</taxon>
        <taxon>Streptomycetaceae</taxon>
        <taxon>Streptomyces</taxon>
    </lineage>
</organism>
<proteinExistence type="predicted"/>
<name>A0A6G4WZS4_9ACTN</name>
<keyword evidence="2" id="KW-1185">Reference proteome</keyword>
<dbReference type="AlphaFoldDB" id="A0A6G4WZS4"/>
<comment type="caution">
    <text evidence="1">The sequence shown here is derived from an EMBL/GenBank/DDBJ whole genome shotgun (WGS) entry which is preliminary data.</text>
</comment>
<reference evidence="1 2" key="1">
    <citation type="submission" date="2020-02" db="EMBL/GenBank/DDBJ databases">
        <title>Whole-genome analyses of novel actinobacteria.</title>
        <authorList>
            <person name="Sahin N."/>
            <person name="Tatar D."/>
        </authorList>
    </citation>
    <scope>NUCLEOTIDE SEQUENCE [LARGE SCALE GENOMIC DNA]</scope>
    <source>
        <strain evidence="1 2">SB3404</strain>
    </source>
</reference>
<sequence>MEVDPPPIEPYTYGLLSVAQVVTGDGRWQMGGVEYSTDACAQGGRVEGSCPVPADGGGTSHDKPLAESLDWVTGGAPFTVYHRAECNAVAFTDPQERALARLRVVEHREVEKAFSLQLGAADARQPLGTAAVPLLVALGALEHNAALYYGGQPTLHAPRWTQPHWTAARLVSQQGPELRTELESRVAFGGGYYDDPSAPADPAPAEGEFWLYATGTVTARRSQPFVHEAFDPPTNTRVAIAERTYALDHDCYVAAVLVTVAPAGGGA</sequence>
<protein>
    <submittedName>
        <fullName evidence="1">Uncharacterized protein</fullName>
    </submittedName>
</protein>
<dbReference type="Proteomes" id="UP000477722">
    <property type="component" value="Unassembled WGS sequence"/>
</dbReference>
<gene>
    <name evidence="1" type="ORF">G5C65_19520</name>
</gene>
<evidence type="ECO:0000313" key="2">
    <source>
        <dbReference type="Proteomes" id="UP000477722"/>
    </source>
</evidence>
<accession>A0A6G4WZS4</accession>